<feature type="region of interest" description="Disordered" evidence="1">
    <location>
        <begin position="270"/>
        <end position="291"/>
    </location>
</feature>
<sequence length="349" mass="37725">MIHRALRPEDAPPTVLTYAWERLRVDPLPGPRGPDGFVGLVPAGRFTWQITPGSDTVPSGLSMLPRLAAEVPARLLLIDPTGGARGMHRQLAEQVTMTGADAVWVVDVGGDVVARGDEPGLRSPFADGLALAACVGLPVPVEVLIAGPGLDGELPEAEVIARVEELGGHLWGRLTGEQATPAADVLVWHPSEATALLTAAAMGVRGRVEIRDNGTPIDLTDHSADIYGVRVNGLTGNTLHVRALAETETLTQAEEVIRRLCGSSEIDYERQKSARLSEDRPERPANELRHDADAYTADARTRGIDYLTFRRLAEALDVSPGKLDRLRAELRQDQATDERFPLWPVQGQR</sequence>
<gene>
    <name evidence="2" type="ordered locus">FRAAL1727</name>
</gene>
<reference evidence="2 3" key="1">
    <citation type="journal article" date="2007" name="Genome Res.">
        <title>Genome characteristics of facultatively symbiotic Frankia sp. strains reflect host range and host plant biogeography.</title>
        <authorList>
            <person name="Normand P."/>
            <person name="Lapierre P."/>
            <person name="Tisa L.S."/>
            <person name="Gogarten J.P."/>
            <person name="Alloisio N."/>
            <person name="Bagnarol E."/>
            <person name="Bassi C.A."/>
            <person name="Berry A.M."/>
            <person name="Bickhart D.M."/>
            <person name="Choisne N."/>
            <person name="Couloux A."/>
            <person name="Cournoyer B."/>
            <person name="Cruveiller S."/>
            <person name="Daubin V."/>
            <person name="Demange N."/>
            <person name="Francino M.P."/>
            <person name="Goltsman E."/>
            <person name="Huang Y."/>
            <person name="Kopp O.R."/>
            <person name="Labarre L."/>
            <person name="Lapidus A."/>
            <person name="Lavire C."/>
            <person name="Marechal J."/>
            <person name="Martinez M."/>
            <person name="Mastronunzio J.E."/>
            <person name="Mullin B.C."/>
            <person name="Niemann J."/>
            <person name="Pujic P."/>
            <person name="Rawnsley T."/>
            <person name="Rouy Z."/>
            <person name="Schenowitz C."/>
            <person name="Sellstedt A."/>
            <person name="Tavares F."/>
            <person name="Tomkins J.P."/>
            <person name="Vallenet D."/>
            <person name="Valverde C."/>
            <person name="Wall L.G."/>
            <person name="Wang Y."/>
            <person name="Medigue C."/>
            <person name="Benson D.R."/>
        </authorList>
    </citation>
    <scope>NUCLEOTIDE SEQUENCE [LARGE SCALE GENOMIC DNA]</scope>
    <source>
        <strain evidence="3">DSM 45986 / CECT 9034 / ACN14a</strain>
    </source>
</reference>
<evidence type="ECO:0000313" key="3">
    <source>
        <dbReference type="Proteomes" id="UP000000657"/>
    </source>
</evidence>
<dbReference type="HOGENOM" id="CLU_793991_0_0_11"/>
<dbReference type="Pfam" id="PF06626">
    <property type="entry name" value="DUF1152"/>
    <property type="match status" value="1"/>
</dbReference>
<evidence type="ECO:0000313" key="2">
    <source>
        <dbReference type="EMBL" id="CAJ60379.1"/>
    </source>
</evidence>
<dbReference type="STRING" id="326424.FRAAL1727"/>
<proteinExistence type="predicted"/>
<name>Q0RPZ9_FRAAA</name>
<evidence type="ECO:0000256" key="1">
    <source>
        <dbReference type="SAM" id="MobiDB-lite"/>
    </source>
</evidence>
<keyword evidence="3" id="KW-1185">Reference proteome</keyword>
<dbReference type="Proteomes" id="UP000000657">
    <property type="component" value="Chromosome"/>
</dbReference>
<dbReference type="EMBL" id="CT573213">
    <property type="protein sequence ID" value="CAJ60379.1"/>
    <property type="molecule type" value="Genomic_DNA"/>
</dbReference>
<dbReference type="KEGG" id="fal:FRAAL1727"/>
<dbReference type="eggNOG" id="COG4034">
    <property type="taxonomic scope" value="Bacteria"/>
</dbReference>
<dbReference type="AlphaFoldDB" id="Q0RPZ9"/>
<organism evidence="2 3">
    <name type="scientific">Frankia alni (strain DSM 45986 / CECT 9034 / ACN14a)</name>
    <dbReference type="NCBI Taxonomy" id="326424"/>
    <lineage>
        <taxon>Bacteria</taxon>
        <taxon>Bacillati</taxon>
        <taxon>Actinomycetota</taxon>
        <taxon>Actinomycetes</taxon>
        <taxon>Frankiales</taxon>
        <taxon>Frankiaceae</taxon>
        <taxon>Frankia</taxon>
    </lineage>
</organism>
<accession>Q0RPZ9</accession>
<dbReference type="InterPro" id="IPR010581">
    <property type="entry name" value="DUF1152"/>
</dbReference>
<protein>
    <submittedName>
        <fullName evidence="2">Uncharacterized protein</fullName>
    </submittedName>
</protein>